<proteinExistence type="predicted"/>
<gene>
    <name evidence="3" type="ORF">B9Q01_10115</name>
</gene>
<dbReference type="Pfam" id="PF13650">
    <property type="entry name" value="Asp_protease_2"/>
    <property type="match status" value="1"/>
</dbReference>
<dbReference type="CDD" id="cd00303">
    <property type="entry name" value="retropepsin_like"/>
    <property type="match status" value="1"/>
</dbReference>
<reference evidence="3 4" key="1">
    <citation type="submission" date="2017-04" db="EMBL/GenBank/DDBJ databases">
        <title>Novel microbial lineages endemic to geothermal iron-oxide mats fill important gaps in the evolutionary history of Archaea.</title>
        <authorList>
            <person name="Jay Z.J."/>
            <person name="Beam J.P."/>
            <person name="Dlakic M."/>
            <person name="Rusch D.B."/>
            <person name="Kozubal M.A."/>
            <person name="Inskeep W.P."/>
        </authorList>
    </citation>
    <scope>NUCLEOTIDE SEQUENCE [LARGE SCALE GENOMIC DNA]</scope>
    <source>
        <strain evidence="3">OSP_D</strain>
    </source>
</reference>
<keyword evidence="1" id="KW-0378">Hydrolase</keyword>
<dbReference type="PROSITE" id="PS00141">
    <property type="entry name" value="ASP_PROTEASE"/>
    <property type="match status" value="1"/>
</dbReference>
<protein>
    <recommendedName>
        <fullName evidence="2">Peptidase A2 domain-containing protein</fullName>
    </recommendedName>
</protein>
<dbReference type="GO" id="GO:0004190">
    <property type="term" value="F:aspartic-type endopeptidase activity"/>
    <property type="evidence" value="ECO:0007669"/>
    <property type="project" value="InterPro"/>
</dbReference>
<dbReference type="EMBL" id="NEXC01000150">
    <property type="protein sequence ID" value="PSN81795.1"/>
    <property type="molecule type" value="Genomic_DNA"/>
</dbReference>
<evidence type="ECO:0000259" key="2">
    <source>
        <dbReference type="PROSITE" id="PS50175"/>
    </source>
</evidence>
<accession>A0A2R6A654</accession>
<evidence type="ECO:0000313" key="3">
    <source>
        <dbReference type="EMBL" id="PSN81795.1"/>
    </source>
</evidence>
<organism evidence="3 4">
    <name type="scientific">Candidatus Marsarchaeota G1 archaeon OSP_D</name>
    <dbReference type="NCBI Taxonomy" id="1978155"/>
    <lineage>
        <taxon>Archaea</taxon>
        <taxon>Candidatus Marsarchaeota</taxon>
        <taxon>Candidatus Marsarchaeota group 1</taxon>
    </lineage>
</organism>
<dbReference type="Proteomes" id="UP000240880">
    <property type="component" value="Unassembled WGS sequence"/>
</dbReference>
<comment type="caution">
    <text evidence="3">The sequence shown here is derived from an EMBL/GenBank/DDBJ whole genome shotgun (WGS) entry which is preliminary data.</text>
</comment>
<dbReference type="Gene3D" id="2.40.70.10">
    <property type="entry name" value="Acid Proteases"/>
    <property type="match status" value="1"/>
</dbReference>
<dbReference type="InterPro" id="IPR021109">
    <property type="entry name" value="Peptidase_aspartic_dom_sf"/>
</dbReference>
<dbReference type="PROSITE" id="PS50175">
    <property type="entry name" value="ASP_PROT_RETROV"/>
    <property type="match status" value="1"/>
</dbReference>
<dbReference type="InterPro" id="IPR001995">
    <property type="entry name" value="Peptidase_A2_cat"/>
</dbReference>
<dbReference type="SUPFAM" id="SSF50630">
    <property type="entry name" value="Acid proteases"/>
    <property type="match status" value="1"/>
</dbReference>
<evidence type="ECO:0000313" key="4">
    <source>
        <dbReference type="Proteomes" id="UP000240880"/>
    </source>
</evidence>
<sequence>MFFCEIYCVGSFKVKAKVRAVEGSKSIEVELLVDSGSTYTVLPQSVLNDLGVIPKSDVKLKIADGSTIVRKKGEVVLEIDGNSVTTQVVFGNEGVYLLGSVTMEEMALTPDLINKKLVPVEAYMMLV</sequence>
<dbReference type="AlphaFoldDB" id="A0A2R6A654"/>
<dbReference type="GO" id="GO:0006508">
    <property type="term" value="P:proteolysis"/>
    <property type="evidence" value="ECO:0007669"/>
    <property type="project" value="InterPro"/>
</dbReference>
<dbReference type="InterPro" id="IPR001969">
    <property type="entry name" value="Aspartic_peptidase_AS"/>
</dbReference>
<name>A0A2R6A654_9ARCH</name>
<evidence type="ECO:0000256" key="1">
    <source>
        <dbReference type="ARBA" id="ARBA00022801"/>
    </source>
</evidence>
<feature type="domain" description="Peptidase A2" evidence="2">
    <location>
        <begin position="29"/>
        <end position="102"/>
    </location>
</feature>